<dbReference type="InParanoid" id="A0A2P5DF09"/>
<dbReference type="AlphaFoldDB" id="A0A2P5DF09"/>
<evidence type="ECO:0000313" key="2">
    <source>
        <dbReference type="Proteomes" id="UP000237000"/>
    </source>
</evidence>
<evidence type="ECO:0000313" key="1">
    <source>
        <dbReference type="EMBL" id="PON71906.1"/>
    </source>
</evidence>
<comment type="caution">
    <text evidence="1">The sequence shown here is derived from an EMBL/GenBank/DDBJ whole genome shotgun (WGS) entry which is preliminary data.</text>
</comment>
<sequence>MRCDPSGRSSSVADIFGSECNRPLEIYTISQSICGYQGASRGLDGLVATAIPLAARPSDCTDLPLGLPPKLEASSLVLIVRLLGAYLGFSKPFHLVLALVLEVIGPEDRKIYSSRPRVIVLFLVLTGRVE</sequence>
<organism evidence="1 2">
    <name type="scientific">Trema orientale</name>
    <name type="common">Charcoal tree</name>
    <name type="synonym">Celtis orientalis</name>
    <dbReference type="NCBI Taxonomy" id="63057"/>
    <lineage>
        <taxon>Eukaryota</taxon>
        <taxon>Viridiplantae</taxon>
        <taxon>Streptophyta</taxon>
        <taxon>Embryophyta</taxon>
        <taxon>Tracheophyta</taxon>
        <taxon>Spermatophyta</taxon>
        <taxon>Magnoliopsida</taxon>
        <taxon>eudicotyledons</taxon>
        <taxon>Gunneridae</taxon>
        <taxon>Pentapetalae</taxon>
        <taxon>rosids</taxon>
        <taxon>fabids</taxon>
        <taxon>Rosales</taxon>
        <taxon>Cannabaceae</taxon>
        <taxon>Trema</taxon>
    </lineage>
</organism>
<name>A0A2P5DF09_TREOI</name>
<dbReference type="Proteomes" id="UP000237000">
    <property type="component" value="Unassembled WGS sequence"/>
</dbReference>
<keyword evidence="2" id="KW-1185">Reference proteome</keyword>
<gene>
    <name evidence="1" type="ORF">TorRG33x02_253270</name>
</gene>
<proteinExistence type="predicted"/>
<accession>A0A2P5DF09</accession>
<dbReference type="EMBL" id="JXTC01000274">
    <property type="protein sequence ID" value="PON71906.1"/>
    <property type="molecule type" value="Genomic_DNA"/>
</dbReference>
<protein>
    <submittedName>
        <fullName evidence="1">Uncharacterized protein</fullName>
    </submittedName>
</protein>
<reference evidence="2" key="1">
    <citation type="submission" date="2016-06" db="EMBL/GenBank/DDBJ databases">
        <title>Parallel loss of symbiosis genes in relatives of nitrogen-fixing non-legume Parasponia.</title>
        <authorList>
            <person name="Van Velzen R."/>
            <person name="Holmer R."/>
            <person name="Bu F."/>
            <person name="Rutten L."/>
            <person name="Van Zeijl A."/>
            <person name="Liu W."/>
            <person name="Santuari L."/>
            <person name="Cao Q."/>
            <person name="Sharma T."/>
            <person name="Shen D."/>
            <person name="Roswanjaya Y."/>
            <person name="Wardhani T."/>
            <person name="Kalhor M.S."/>
            <person name="Jansen J."/>
            <person name="Van den Hoogen J."/>
            <person name="Gungor B."/>
            <person name="Hartog M."/>
            <person name="Hontelez J."/>
            <person name="Verver J."/>
            <person name="Yang W.-C."/>
            <person name="Schijlen E."/>
            <person name="Repin R."/>
            <person name="Schilthuizen M."/>
            <person name="Schranz E."/>
            <person name="Heidstra R."/>
            <person name="Miyata K."/>
            <person name="Fedorova E."/>
            <person name="Kohlen W."/>
            <person name="Bisseling T."/>
            <person name="Smit S."/>
            <person name="Geurts R."/>
        </authorList>
    </citation>
    <scope>NUCLEOTIDE SEQUENCE [LARGE SCALE GENOMIC DNA]</scope>
    <source>
        <strain evidence="2">cv. RG33-2</strain>
    </source>
</reference>